<dbReference type="AlphaFoldDB" id="H2XLE6"/>
<name>H2XLE6_CIOIN</name>
<evidence type="ECO:0000313" key="3">
    <source>
        <dbReference type="Proteomes" id="UP000008144"/>
    </source>
</evidence>
<keyword evidence="3" id="KW-1185">Reference proteome</keyword>
<reference evidence="2" key="4">
    <citation type="submission" date="2025-09" db="UniProtKB">
        <authorList>
            <consortium name="Ensembl"/>
        </authorList>
    </citation>
    <scope>IDENTIFICATION</scope>
</reference>
<reference evidence="3" key="1">
    <citation type="journal article" date="2002" name="Science">
        <title>The draft genome of Ciona intestinalis: insights into chordate and vertebrate origins.</title>
        <authorList>
            <person name="Dehal P."/>
            <person name="Satou Y."/>
            <person name="Campbell R.K."/>
            <person name="Chapman J."/>
            <person name="Degnan B."/>
            <person name="De Tomaso A."/>
            <person name="Davidson B."/>
            <person name="Di Gregorio A."/>
            <person name="Gelpke M."/>
            <person name="Goodstein D.M."/>
            <person name="Harafuji N."/>
            <person name="Hastings K.E."/>
            <person name="Ho I."/>
            <person name="Hotta K."/>
            <person name="Huang W."/>
            <person name="Kawashima T."/>
            <person name="Lemaire P."/>
            <person name="Martinez D."/>
            <person name="Meinertzhagen I.A."/>
            <person name="Necula S."/>
            <person name="Nonaka M."/>
            <person name="Putnam N."/>
            <person name="Rash S."/>
            <person name="Saiga H."/>
            <person name="Satake M."/>
            <person name="Terry A."/>
            <person name="Yamada L."/>
            <person name="Wang H.G."/>
            <person name="Awazu S."/>
            <person name="Azumi K."/>
            <person name="Boore J."/>
            <person name="Branno M."/>
            <person name="Chin-Bow S."/>
            <person name="DeSantis R."/>
            <person name="Doyle S."/>
            <person name="Francino P."/>
            <person name="Keys D.N."/>
            <person name="Haga S."/>
            <person name="Hayashi H."/>
            <person name="Hino K."/>
            <person name="Imai K.S."/>
            <person name="Inaba K."/>
            <person name="Kano S."/>
            <person name="Kobayashi K."/>
            <person name="Kobayashi M."/>
            <person name="Lee B.I."/>
            <person name="Makabe K.W."/>
            <person name="Manohar C."/>
            <person name="Matassi G."/>
            <person name="Medina M."/>
            <person name="Mochizuki Y."/>
            <person name="Mount S."/>
            <person name="Morishita T."/>
            <person name="Miura S."/>
            <person name="Nakayama A."/>
            <person name="Nishizaka S."/>
            <person name="Nomoto H."/>
            <person name="Ohta F."/>
            <person name="Oishi K."/>
            <person name="Rigoutsos I."/>
            <person name="Sano M."/>
            <person name="Sasaki A."/>
            <person name="Sasakura Y."/>
            <person name="Shoguchi E."/>
            <person name="Shin-i T."/>
            <person name="Spagnuolo A."/>
            <person name="Stainier D."/>
            <person name="Suzuki M.M."/>
            <person name="Tassy O."/>
            <person name="Takatori N."/>
            <person name="Tokuoka M."/>
            <person name="Yagi K."/>
            <person name="Yoshizaki F."/>
            <person name="Wada S."/>
            <person name="Zhang C."/>
            <person name="Hyatt P.D."/>
            <person name="Larimer F."/>
            <person name="Detter C."/>
            <person name="Doggett N."/>
            <person name="Glavina T."/>
            <person name="Hawkins T."/>
            <person name="Richardson P."/>
            <person name="Lucas S."/>
            <person name="Kohara Y."/>
            <person name="Levine M."/>
            <person name="Satoh N."/>
            <person name="Rokhsar D.S."/>
        </authorList>
    </citation>
    <scope>NUCLEOTIDE SEQUENCE [LARGE SCALE GENOMIC DNA]</scope>
</reference>
<feature type="transmembrane region" description="Helical" evidence="1">
    <location>
        <begin position="7"/>
        <end position="27"/>
    </location>
</feature>
<organism evidence="2 3">
    <name type="scientific">Ciona intestinalis</name>
    <name type="common">Transparent sea squirt</name>
    <name type="synonym">Ascidia intestinalis</name>
    <dbReference type="NCBI Taxonomy" id="7719"/>
    <lineage>
        <taxon>Eukaryota</taxon>
        <taxon>Metazoa</taxon>
        <taxon>Chordata</taxon>
        <taxon>Tunicata</taxon>
        <taxon>Ascidiacea</taxon>
        <taxon>Phlebobranchia</taxon>
        <taxon>Cionidae</taxon>
        <taxon>Ciona</taxon>
    </lineage>
</organism>
<keyword evidence="1" id="KW-1133">Transmembrane helix</keyword>
<reference evidence="2" key="2">
    <citation type="journal article" date="2008" name="Genome Biol.">
        <title>Improved genome assembly and evidence-based global gene model set for the chordate Ciona intestinalis: new insight into intron and operon populations.</title>
        <authorList>
            <person name="Satou Y."/>
            <person name="Mineta K."/>
            <person name="Ogasawara M."/>
            <person name="Sasakura Y."/>
            <person name="Shoguchi E."/>
            <person name="Ueno K."/>
            <person name="Yamada L."/>
            <person name="Matsumoto J."/>
            <person name="Wasserscheid J."/>
            <person name="Dewar K."/>
            <person name="Wiley G.B."/>
            <person name="Macmil S.L."/>
            <person name="Roe B.A."/>
            <person name="Zeller R.W."/>
            <person name="Hastings K.E."/>
            <person name="Lemaire P."/>
            <person name="Lindquist E."/>
            <person name="Endo T."/>
            <person name="Hotta K."/>
            <person name="Inaba K."/>
        </authorList>
    </citation>
    <scope>NUCLEOTIDE SEQUENCE [LARGE SCALE GENOMIC DNA]</scope>
    <source>
        <strain evidence="2">wild type</strain>
    </source>
</reference>
<evidence type="ECO:0000313" key="2">
    <source>
        <dbReference type="Ensembl" id="ENSCINP00000030478.1"/>
    </source>
</evidence>
<dbReference type="Proteomes" id="UP000008144">
    <property type="component" value="Chromosome 1"/>
</dbReference>
<dbReference type="Ensembl" id="ENSCINT00000036148.1">
    <property type="protein sequence ID" value="ENSCINP00000030478.1"/>
    <property type="gene ID" value="ENSCING00000024961.1"/>
</dbReference>
<proteinExistence type="predicted"/>
<sequence>MAKYQITFYYIVRLLYTLIISFCTPIHRNHFLIPDL</sequence>
<keyword evidence="1" id="KW-0812">Transmembrane</keyword>
<dbReference type="InParanoid" id="H2XLE6"/>
<keyword evidence="1" id="KW-0472">Membrane</keyword>
<accession>H2XLE6</accession>
<evidence type="ECO:0000256" key="1">
    <source>
        <dbReference type="SAM" id="Phobius"/>
    </source>
</evidence>
<dbReference type="EMBL" id="EAAA01000271">
    <property type="status" value="NOT_ANNOTATED_CDS"/>
    <property type="molecule type" value="Genomic_DNA"/>
</dbReference>
<protein>
    <submittedName>
        <fullName evidence="2">Uncharacterized protein</fullName>
    </submittedName>
</protein>
<dbReference type="HOGENOM" id="CLU_3359363_0_0_1"/>
<reference evidence="2" key="3">
    <citation type="submission" date="2025-08" db="UniProtKB">
        <authorList>
            <consortium name="Ensembl"/>
        </authorList>
    </citation>
    <scope>IDENTIFICATION</scope>
</reference>